<gene>
    <name evidence="1" type="ORF">CS063_15035</name>
</gene>
<proteinExistence type="predicted"/>
<accession>A0AC61D905</accession>
<name>A0AC61D905_9FIRM</name>
<sequence length="62" mass="7070">MSKKLLLPVIMVQAFAIISVAPTRGYFAIGGEWLIVPIYLLIAYGWIPTLAEFYRLIKEELK</sequence>
<dbReference type="Proteomes" id="UP000224460">
    <property type="component" value="Unassembled WGS sequence"/>
</dbReference>
<reference evidence="1" key="1">
    <citation type="submission" date="2017-10" db="EMBL/GenBank/DDBJ databases">
        <title>Genome sequence of cellulolytic Lachnospiraceae bacterium XHS1971 isolated from hotspring sediment.</title>
        <authorList>
            <person name="Vasudevan G."/>
            <person name="Joshi A.J."/>
            <person name="Hivarkar S."/>
            <person name="Lanjekar V.B."/>
            <person name="Dhakephalkar P.K."/>
            <person name="Dagar S."/>
        </authorList>
    </citation>
    <scope>NUCLEOTIDE SEQUENCE</scope>
    <source>
        <strain evidence="1">XHS1971</strain>
    </source>
</reference>
<evidence type="ECO:0000313" key="2">
    <source>
        <dbReference type="Proteomes" id="UP000224460"/>
    </source>
</evidence>
<evidence type="ECO:0000313" key="1">
    <source>
        <dbReference type="EMBL" id="PHV69558.1"/>
    </source>
</evidence>
<protein>
    <submittedName>
        <fullName evidence="1">Uncharacterized protein</fullName>
    </submittedName>
</protein>
<keyword evidence="2" id="KW-1185">Reference proteome</keyword>
<dbReference type="EMBL" id="PEDL01000024">
    <property type="protein sequence ID" value="PHV69558.1"/>
    <property type="molecule type" value="Genomic_DNA"/>
</dbReference>
<organism evidence="1 2">
    <name type="scientific">Sporanaerobium hydrogeniformans</name>
    <dbReference type="NCBI Taxonomy" id="3072179"/>
    <lineage>
        <taxon>Bacteria</taxon>
        <taxon>Bacillati</taxon>
        <taxon>Bacillota</taxon>
        <taxon>Clostridia</taxon>
        <taxon>Lachnospirales</taxon>
        <taxon>Lachnospiraceae</taxon>
        <taxon>Sporanaerobium</taxon>
    </lineage>
</organism>
<comment type="caution">
    <text evidence="1">The sequence shown here is derived from an EMBL/GenBank/DDBJ whole genome shotgun (WGS) entry which is preliminary data.</text>
</comment>